<reference evidence="3 5" key="1">
    <citation type="submission" date="2016-10" db="EMBL/GenBank/DDBJ databases">
        <authorList>
            <person name="Cai Z."/>
        </authorList>
    </citation>
    <scope>NUCLEOTIDE SEQUENCE [LARGE SCALE GENOMIC DNA]</scope>
</reference>
<accession>A0A383VC66</accession>
<protein>
    <recommendedName>
        <fullName evidence="2">COG complex component COG2 C-terminal domain-containing protein</fullName>
    </recommendedName>
</protein>
<dbReference type="STRING" id="3088.A0A383VC66"/>
<evidence type="ECO:0000259" key="2">
    <source>
        <dbReference type="Pfam" id="PF12022"/>
    </source>
</evidence>
<dbReference type="GO" id="GO:0007030">
    <property type="term" value="P:Golgi organization"/>
    <property type="evidence" value="ECO:0007669"/>
    <property type="project" value="InterPro"/>
</dbReference>
<dbReference type="GO" id="GO:0016020">
    <property type="term" value="C:membrane"/>
    <property type="evidence" value="ECO:0007669"/>
    <property type="project" value="InterPro"/>
</dbReference>
<dbReference type="AlphaFoldDB" id="A0A383VC66"/>
<feature type="domain" description="COG complex component COG2 C-terminal" evidence="2">
    <location>
        <begin position="55"/>
        <end position="374"/>
    </location>
</feature>
<dbReference type="GO" id="GO:0017119">
    <property type="term" value="C:Golgi transport complex"/>
    <property type="evidence" value="ECO:0007669"/>
    <property type="project" value="TreeGrafter"/>
</dbReference>
<feature type="region of interest" description="Disordered" evidence="1">
    <location>
        <begin position="405"/>
        <end position="436"/>
    </location>
</feature>
<proteinExistence type="predicted"/>
<gene>
    <name evidence="4" type="ORF">BQ4739_LOCUS19214</name>
    <name evidence="3" type="ORF">BQ4739_LOCUS2938</name>
</gene>
<dbReference type="InterPro" id="IPR009316">
    <property type="entry name" value="COG2"/>
</dbReference>
<dbReference type="EMBL" id="FNXT01001347">
    <property type="protein sequence ID" value="SZX78914.1"/>
    <property type="molecule type" value="Genomic_DNA"/>
</dbReference>
<evidence type="ECO:0000313" key="3">
    <source>
        <dbReference type="EMBL" id="SZX62342.1"/>
    </source>
</evidence>
<evidence type="ECO:0000313" key="4">
    <source>
        <dbReference type="EMBL" id="SZX78914.1"/>
    </source>
</evidence>
<dbReference type="InterPro" id="IPR024603">
    <property type="entry name" value="COG_complex_COG2_C"/>
</dbReference>
<sequence>MADGMPGVFSPGNPAAFQANYTAGQDLLAQLEALAASRAAVERLRSSAAAAGWAKRWNLPVYFSLVFQDIAGTFDAAAKASQLQQASPSQHQQQPQLRLAVSAALWAALQRCIAADVFLQALADRFAKLAFQLLVRYDSWLQDVASTRQAALAAPTAAPGTAAGPAAAGAAAPGSPAAGAGAAGGTAAAAGPAGWAGSMGAEECAAICADANALQRLVVGSFSSHLAGLLAGLPGDVVAQLTETLTQLAGNIAQHGQQVLLLIGGDVLERCMAMVRQLKGITATYRMTAKGPPVRHSHYVAGVLQPLRQLLETGGPVQQLPDALKLLLARDVINNVNDRCNALSEELLTTVKKTESSLKRLKKSRPGEDAAAAGAAAAMSMASHGRQIARFGLAAEQLNSFKQLLATVTPPEQQQQQQQELQQQQEQQRGSIAEQP</sequence>
<keyword evidence="5" id="KW-1185">Reference proteome</keyword>
<name>A0A383VC66_TETOB</name>
<dbReference type="Pfam" id="PF12022">
    <property type="entry name" value="COG2_C"/>
    <property type="match status" value="1"/>
</dbReference>
<organism evidence="3 5">
    <name type="scientific">Tetradesmus obliquus</name>
    <name type="common">Green alga</name>
    <name type="synonym">Acutodesmus obliquus</name>
    <dbReference type="NCBI Taxonomy" id="3088"/>
    <lineage>
        <taxon>Eukaryota</taxon>
        <taxon>Viridiplantae</taxon>
        <taxon>Chlorophyta</taxon>
        <taxon>core chlorophytes</taxon>
        <taxon>Chlorophyceae</taxon>
        <taxon>CS clade</taxon>
        <taxon>Sphaeropleales</taxon>
        <taxon>Scenedesmaceae</taxon>
        <taxon>Tetradesmus</taxon>
    </lineage>
</organism>
<dbReference type="GO" id="GO:0006891">
    <property type="term" value="P:intra-Golgi vesicle-mediated transport"/>
    <property type="evidence" value="ECO:0007669"/>
    <property type="project" value="TreeGrafter"/>
</dbReference>
<dbReference type="GO" id="GO:0015031">
    <property type="term" value="P:protein transport"/>
    <property type="evidence" value="ECO:0007669"/>
    <property type="project" value="InterPro"/>
</dbReference>
<feature type="compositionally biased region" description="Low complexity" evidence="1">
    <location>
        <begin position="412"/>
        <end position="428"/>
    </location>
</feature>
<dbReference type="PANTHER" id="PTHR12961:SF0">
    <property type="entry name" value="CONSERVED OLIGOMERIC GOLGI COMPLEX SUBUNIT 2"/>
    <property type="match status" value="1"/>
</dbReference>
<evidence type="ECO:0000313" key="5">
    <source>
        <dbReference type="Proteomes" id="UP000256970"/>
    </source>
</evidence>
<dbReference type="Proteomes" id="UP000256970">
    <property type="component" value="Unassembled WGS sequence"/>
</dbReference>
<dbReference type="PANTHER" id="PTHR12961">
    <property type="entry name" value="CONSERVED OLIGOMERIC GOLGI COMPLEX COMPONENT 2"/>
    <property type="match status" value="1"/>
</dbReference>
<evidence type="ECO:0000256" key="1">
    <source>
        <dbReference type="SAM" id="MobiDB-lite"/>
    </source>
</evidence>
<dbReference type="EMBL" id="FNXT01000218">
    <property type="protein sequence ID" value="SZX62342.1"/>
    <property type="molecule type" value="Genomic_DNA"/>
</dbReference>